<gene>
    <name evidence="1" type="ORF">BST26_11960</name>
</gene>
<dbReference type="EMBL" id="MVHS01000026">
    <property type="protein sequence ID" value="ORA70002.1"/>
    <property type="molecule type" value="Genomic_DNA"/>
</dbReference>
<evidence type="ECO:0000313" key="1">
    <source>
        <dbReference type="EMBL" id="ORA70002.1"/>
    </source>
</evidence>
<accession>A0A1X0DCV1</accession>
<dbReference type="RefSeq" id="WP_083031213.1">
    <property type="nucleotide sequence ID" value="NZ_AP022618.1"/>
</dbReference>
<organism evidence="1 2">
    <name type="scientific">Mycolicibacterium insubricum</name>
    <dbReference type="NCBI Taxonomy" id="444597"/>
    <lineage>
        <taxon>Bacteria</taxon>
        <taxon>Bacillati</taxon>
        <taxon>Actinomycetota</taxon>
        <taxon>Actinomycetes</taxon>
        <taxon>Mycobacteriales</taxon>
        <taxon>Mycobacteriaceae</taxon>
        <taxon>Mycolicibacterium</taxon>
    </lineage>
</organism>
<comment type="caution">
    <text evidence="1">The sequence shown here is derived from an EMBL/GenBank/DDBJ whole genome shotgun (WGS) entry which is preliminary data.</text>
</comment>
<protein>
    <submittedName>
        <fullName evidence="1">Uncharacterized protein</fullName>
    </submittedName>
</protein>
<name>A0A1X0DCV1_9MYCO</name>
<evidence type="ECO:0000313" key="2">
    <source>
        <dbReference type="Proteomes" id="UP000192801"/>
    </source>
</evidence>
<proteinExistence type="predicted"/>
<reference evidence="1 2" key="1">
    <citation type="submission" date="2016-12" db="EMBL/GenBank/DDBJ databases">
        <title>The new phylogeny of genus Mycobacterium.</title>
        <authorList>
            <person name="Tortoli E."/>
            <person name="Trovato A."/>
            <person name="Cirillo D.M."/>
        </authorList>
    </citation>
    <scope>NUCLEOTIDE SEQUENCE [LARGE SCALE GENOMIC DNA]</scope>
    <source>
        <strain evidence="1 2">DSM 45130</strain>
    </source>
</reference>
<dbReference type="AlphaFoldDB" id="A0A1X0DCV1"/>
<dbReference type="Proteomes" id="UP000192801">
    <property type="component" value="Unassembled WGS sequence"/>
</dbReference>
<sequence>MNPFGGSPYGSSGYGSGGYGSGGYGSGSPYGQPQQSAPWEQQQGMGYSPYGMPPAGPSGATAITAGVLAVLGGVAALVAIFGAGVGMVSVSILFNSAHVYGGLPGWYVATTVIGLICNVAVAALLITGGIMMFLRKRMSPMLVTIGCGVSIAGSIIGVIAAYAYYSEIVDSYGYYYGYHTPTYAVSLVGLIFPIATIVLSQLRSTKLYCTR</sequence>
<keyword evidence="2" id="KW-1185">Reference proteome</keyword>